<proteinExistence type="predicted"/>
<protein>
    <submittedName>
        <fullName evidence="1">Uncharacterized protein</fullName>
    </submittedName>
</protein>
<keyword evidence="2" id="KW-1185">Reference proteome</keyword>
<gene>
    <name evidence="1" type="ORF">Gohar_002065</name>
</gene>
<name>A0A7J9HJW5_9ROSI</name>
<reference evidence="1 2" key="1">
    <citation type="journal article" date="2019" name="Genome Biol. Evol.">
        <title>Insights into the evolution of the New World diploid cottons (Gossypium, subgenus Houzingenia) based on genome sequencing.</title>
        <authorList>
            <person name="Grover C.E."/>
            <person name="Arick M.A. 2nd"/>
            <person name="Thrash A."/>
            <person name="Conover J.L."/>
            <person name="Sanders W.S."/>
            <person name="Peterson D.G."/>
            <person name="Frelichowski J.E."/>
            <person name="Scheffler J.A."/>
            <person name="Scheffler B.E."/>
            <person name="Wendel J.F."/>
        </authorList>
    </citation>
    <scope>NUCLEOTIDE SEQUENCE [LARGE SCALE GENOMIC DNA]</scope>
    <source>
        <strain evidence="1">0</strain>
        <tissue evidence="1">Leaf</tissue>
    </source>
</reference>
<sequence length="34" mass="3925">MRNVKVLVHPKRIKTIVAEKPNSLKSTRVPKIEN</sequence>
<evidence type="ECO:0000313" key="1">
    <source>
        <dbReference type="EMBL" id="MBA0810043.1"/>
    </source>
</evidence>
<dbReference type="AlphaFoldDB" id="A0A7J9HJW5"/>
<comment type="caution">
    <text evidence="1">The sequence shown here is derived from an EMBL/GenBank/DDBJ whole genome shotgun (WGS) entry which is preliminary data.</text>
</comment>
<accession>A0A7J9HJW5</accession>
<dbReference type="Proteomes" id="UP000593560">
    <property type="component" value="Unassembled WGS sequence"/>
</dbReference>
<organism evidence="1 2">
    <name type="scientific">Gossypium harknessii</name>
    <dbReference type="NCBI Taxonomy" id="34285"/>
    <lineage>
        <taxon>Eukaryota</taxon>
        <taxon>Viridiplantae</taxon>
        <taxon>Streptophyta</taxon>
        <taxon>Embryophyta</taxon>
        <taxon>Tracheophyta</taxon>
        <taxon>Spermatophyta</taxon>
        <taxon>Magnoliopsida</taxon>
        <taxon>eudicotyledons</taxon>
        <taxon>Gunneridae</taxon>
        <taxon>Pentapetalae</taxon>
        <taxon>rosids</taxon>
        <taxon>malvids</taxon>
        <taxon>Malvales</taxon>
        <taxon>Malvaceae</taxon>
        <taxon>Malvoideae</taxon>
        <taxon>Gossypium</taxon>
    </lineage>
</organism>
<dbReference type="EMBL" id="JABFAD010000010">
    <property type="protein sequence ID" value="MBA0810043.1"/>
    <property type="molecule type" value="Genomic_DNA"/>
</dbReference>
<evidence type="ECO:0000313" key="2">
    <source>
        <dbReference type="Proteomes" id="UP000593560"/>
    </source>
</evidence>